<name>A0A9D4Z3N2_ADICA</name>
<dbReference type="PANTHER" id="PTHR31672:SF8">
    <property type="entry name" value="F-BOX DOMAIN-CONTAINING PROTEIN"/>
    <property type="match status" value="1"/>
</dbReference>
<sequence>MQSAQQYDHELPEETLLQVLSFLPFPLVLQARLVCKKWRALLTSPAFARLWDSRRAAHVSASPVADVWLLRERVTDDGTHSLLFLPCSMSHQPPRQSQNLCYGPVLRPPEDYKAAGACSHGAILLCACNPGVSRLLCDRSMVSPPLFSLLNPLTGCHISLPPLRHILVTDCLGVSAADASFTSFYIICSELASELYDSAAGSWRVLPVMPMHLTSYSNREYVWWRGRFCITTHRHVLTYDVHSDRWDSLKMPASCFTPPSTPFDSIKAHTTLHALRGRLFLEGCYVPAEGDTVRIGVSELDPVLDDWLEVSFMPHQLSRQLAAGITGPVHPLHALFDTSFSNKESDRIFFIPRHLENWGDNIVPAGVYHAISRFWTVASISNNELKHSIVQLL</sequence>
<dbReference type="InterPro" id="IPR015915">
    <property type="entry name" value="Kelch-typ_b-propeller"/>
</dbReference>
<dbReference type="InterPro" id="IPR001810">
    <property type="entry name" value="F-box_dom"/>
</dbReference>
<dbReference type="InterPro" id="IPR050796">
    <property type="entry name" value="SCF_F-box_component"/>
</dbReference>
<dbReference type="Pfam" id="PF03478">
    <property type="entry name" value="Beta-prop_KIB1-4"/>
    <property type="match status" value="1"/>
</dbReference>
<accession>A0A9D4Z3N2</accession>
<evidence type="ECO:0000313" key="3">
    <source>
        <dbReference type="Proteomes" id="UP000886520"/>
    </source>
</evidence>
<feature type="domain" description="F-box" evidence="1">
    <location>
        <begin position="5"/>
        <end position="54"/>
    </location>
</feature>
<keyword evidence="3" id="KW-1185">Reference proteome</keyword>
<dbReference type="PROSITE" id="PS50181">
    <property type="entry name" value="FBOX"/>
    <property type="match status" value="1"/>
</dbReference>
<dbReference type="Gene3D" id="1.20.1280.50">
    <property type="match status" value="1"/>
</dbReference>
<organism evidence="2 3">
    <name type="scientific">Adiantum capillus-veneris</name>
    <name type="common">Maidenhair fern</name>
    <dbReference type="NCBI Taxonomy" id="13818"/>
    <lineage>
        <taxon>Eukaryota</taxon>
        <taxon>Viridiplantae</taxon>
        <taxon>Streptophyta</taxon>
        <taxon>Embryophyta</taxon>
        <taxon>Tracheophyta</taxon>
        <taxon>Polypodiopsida</taxon>
        <taxon>Polypodiidae</taxon>
        <taxon>Polypodiales</taxon>
        <taxon>Pteridineae</taxon>
        <taxon>Pteridaceae</taxon>
        <taxon>Vittarioideae</taxon>
        <taxon>Adiantum</taxon>
    </lineage>
</organism>
<dbReference type="Pfam" id="PF12937">
    <property type="entry name" value="F-box-like"/>
    <property type="match status" value="1"/>
</dbReference>
<protein>
    <recommendedName>
        <fullName evidence="1">F-box domain-containing protein</fullName>
    </recommendedName>
</protein>
<evidence type="ECO:0000313" key="2">
    <source>
        <dbReference type="EMBL" id="KAI5059979.1"/>
    </source>
</evidence>
<dbReference type="Proteomes" id="UP000886520">
    <property type="component" value="Chromosome 24"/>
</dbReference>
<dbReference type="SUPFAM" id="SSF117281">
    <property type="entry name" value="Kelch motif"/>
    <property type="match status" value="1"/>
</dbReference>
<comment type="caution">
    <text evidence="2">The sequence shown here is derived from an EMBL/GenBank/DDBJ whole genome shotgun (WGS) entry which is preliminary data.</text>
</comment>
<dbReference type="OrthoDB" id="1867629at2759"/>
<dbReference type="AlphaFoldDB" id="A0A9D4Z3N2"/>
<dbReference type="InterPro" id="IPR036047">
    <property type="entry name" value="F-box-like_dom_sf"/>
</dbReference>
<dbReference type="SUPFAM" id="SSF81383">
    <property type="entry name" value="F-box domain"/>
    <property type="match status" value="1"/>
</dbReference>
<dbReference type="InterPro" id="IPR005174">
    <property type="entry name" value="KIB1-4_b-propeller"/>
</dbReference>
<dbReference type="PANTHER" id="PTHR31672">
    <property type="entry name" value="BNACNNG10540D PROTEIN"/>
    <property type="match status" value="1"/>
</dbReference>
<proteinExistence type="predicted"/>
<dbReference type="EMBL" id="JABFUD020000024">
    <property type="protein sequence ID" value="KAI5059979.1"/>
    <property type="molecule type" value="Genomic_DNA"/>
</dbReference>
<gene>
    <name evidence="2" type="ORF">GOP47_0024399</name>
</gene>
<evidence type="ECO:0000259" key="1">
    <source>
        <dbReference type="PROSITE" id="PS50181"/>
    </source>
</evidence>
<reference evidence="2" key="1">
    <citation type="submission" date="2021-01" db="EMBL/GenBank/DDBJ databases">
        <title>Adiantum capillus-veneris genome.</title>
        <authorList>
            <person name="Fang Y."/>
            <person name="Liao Q."/>
        </authorList>
    </citation>
    <scope>NUCLEOTIDE SEQUENCE</scope>
    <source>
        <strain evidence="2">H3</strain>
        <tissue evidence="2">Leaf</tissue>
    </source>
</reference>
<dbReference type="SMART" id="SM00256">
    <property type="entry name" value="FBOX"/>
    <property type="match status" value="1"/>
</dbReference>